<dbReference type="Proteomes" id="UP000626092">
    <property type="component" value="Unassembled WGS sequence"/>
</dbReference>
<gene>
    <name evidence="1" type="ORF">RHSIM_Rhsim03G0072300</name>
</gene>
<dbReference type="InterPro" id="IPR011990">
    <property type="entry name" value="TPR-like_helical_dom_sf"/>
</dbReference>
<sequence length="253" mass="28683">MTRIIPLSRRQDQRKAESSSRSFAVDFVGVLQSISSEYGHRRREEFGRCSAVDDCKLVLQLNPSICHPFYYMGKAFLKLKNYEAAKAALSQGSALADIKMKGKFELMWEKCSDADVPNGANAASLIAQVAAPVASGWNCLFDKQLKTGDLKGRLSFVKKVGERIAGEAISEEVFVGETVNVHLQRDDDDVRAVMVELKCREIDTTYTLWRKNFLKNNPHWLETNQWVTFYSKWEQQEGVPTLRMKVVKGRIPV</sequence>
<dbReference type="Gene3D" id="1.25.40.10">
    <property type="entry name" value="Tetratricopeptide repeat domain"/>
    <property type="match status" value="1"/>
</dbReference>
<dbReference type="AlphaFoldDB" id="A0A834LSK0"/>
<reference evidence="1" key="1">
    <citation type="submission" date="2019-11" db="EMBL/GenBank/DDBJ databases">
        <authorList>
            <person name="Liu Y."/>
            <person name="Hou J."/>
            <person name="Li T.-Q."/>
            <person name="Guan C.-H."/>
            <person name="Wu X."/>
            <person name="Wu H.-Z."/>
            <person name="Ling F."/>
            <person name="Zhang R."/>
            <person name="Shi X.-G."/>
            <person name="Ren J.-P."/>
            <person name="Chen E.-F."/>
            <person name="Sun J.-M."/>
        </authorList>
    </citation>
    <scope>NUCLEOTIDE SEQUENCE</scope>
    <source>
        <strain evidence="1">Adult_tree_wgs_1</strain>
        <tissue evidence="1">Leaves</tissue>
    </source>
</reference>
<protein>
    <submittedName>
        <fullName evidence="1">Uncharacterized protein</fullName>
    </submittedName>
</protein>
<dbReference type="OrthoDB" id="420195at2759"/>
<dbReference type="SUPFAM" id="SSF48452">
    <property type="entry name" value="TPR-like"/>
    <property type="match status" value="1"/>
</dbReference>
<name>A0A834LSK0_RHOSS</name>
<keyword evidence="2" id="KW-1185">Reference proteome</keyword>
<proteinExistence type="predicted"/>
<accession>A0A834LSK0</accession>
<dbReference type="EMBL" id="WJXA01000003">
    <property type="protein sequence ID" value="KAF7148722.1"/>
    <property type="molecule type" value="Genomic_DNA"/>
</dbReference>
<evidence type="ECO:0000313" key="2">
    <source>
        <dbReference type="Proteomes" id="UP000626092"/>
    </source>
</evidence>
<evidence type="ECO:0000313" key="1">
    <source>
        <dbReference type="EMBL" id="KAF7148722.1"/>
    </source>
</evidence>
<organism evidence="1 2">
    <name type="scientific">Rhododendron simsii</name>
    <name type="common">Sims's rhododendron</name>
    <dbReference type="NCBI Taxonomy" id="118357"/>
    <lineage>
        <taxon>Eukaryota</taxon>
        <taxon>Viridiplantae</taxon>
        <taxon>Streptophyta</taxon>
        <taxon>Embryophyta</taxon>
        <taxon>Tracheophyta</taxon>
        <taxon>Spermatophyta</taxon>
        <taxon>Magnoliopsida</taxon>
        <taxon>eudicotyledons</taxon>
        <taxon>Gunneridae</taxon>
        <taxon>Pentapetalae</taxon>
        <taxon>asterids</taxon>
        <taxon>Ericales</taxon>
        <taxon>Ericaceae</taxon>
        <taxon>Ericoideae</taxon>
        <taxon>Rhodoreae</taxon>
        <taxon>Rhododendron</taxon>
    </lineage>
</organism>
<comment type="caution">
    <text evidence="1">The sequence shown here is derived from an EMBL/GenBank/DDBJ whole genome shotgun (WGS) entry which is preliminary data.</text>
</comment>